<dbReference type="PANTHER" id="PTHR47053">
    <property type="entry name" value="MUREIN DD-ENDOPEPTIDASE MEPH-RELATED"/>
    <property type="match status" value="1"/>
</dbReference>
<evidence type="ECO:0000256" key="3">
    <source>
        <dbReference type="ARBA" id="ARBA00022801"/>
    </source>
</evidence>
<dbReference type="Pfam" id="PF00877">
    <property type="entry name" value="NLPC_P60"/>
    <property type="match status" value="1"/>
</dbReference>
<evidence type="ECO:0000259" key="5">
    <source>
        <dbReference type="PROSITE" id="PS51935"/>
    </source>
</evidence>
<dbReference type="InterPro" id="IPR000064">
    <property type="entry name" value="NLP_P60_dom"/>
</dbReference>
<keyword evidence="3" id="KW-0378">Hydrolase</keyword>
<dbReference type="EMBL" id="JBHTKZ010000050">
    <property type="protein sequence ID" value="MFD1183602.1"/>
    <property type="molecule type" value="Genomic_DNA"/>
</dbReference>
<sequence>MKKIIGIILFMSIFTVFNIGSVSANTKSPLQTEVDKIVGTPYLYGGTTTKGFDCSGFIQYVFKQADIDLPRTTKSQAKEGIKVERTKLLAGDLVFFNTDGTGISHAGIYMGNGWFSHSSASKGVRISKLSEDYFAERYVTARRILSDEEYERIAQE</sequence>
<keyword evidence="2" id="KW-0645">Protease</keyword>
<proteinExistence type="inferred from homology"/>
<evidence type="ECO:0000256" key="1">
    <source>
        <dbReference type="ARBA" id="ARBA00007074"/>
    </source>
</evidence>
<evidence type="ECO:0000256" key="4">
    <source>
        <dbReference type="ARBA" id="ARBA00022807"/>
    </source>
</evidence>
<keyword evidence="7" id="KW-1185">Reference proteome</keyword>
<accession>A0ABW3SGJ5</accession>
<dbReference type="PROSITE" id="PS51935">
    <property type="entry name" value="NLPC_P60"/>
    <property type="match status" value="1"/>
</dbReference>
<keyword evidence="4" id="KW-0788">Thiol protease</keyword>
<dbReference type="SUPFAM" id="SSF54001">
    <property type="entry name" value="Cysteine proteinases"/>
    <property type="match status" value="1"/>
</dbReference>
<comment type="caution">
    <text evidence="6">The sequence shown here is derived from an EMBL/GenBank/DDBJ whole genome shotgun (WGS) entry which is preliminary data.</text>
</comment>
<dbReference type="Proteomes" id="UP001597211">
    <property type="component" value="Unassembled WGS sequence"/>
</dbReference>
<dbReference type="Gene3D" id="3.90.1720.10">
    <property type="entry name" value="endopeptidase domain like (from Nostoc punctiforme)"/>
    <property type="match status" value="1"/>
</dbReference>
<dbReference type="PANTHER" id="PTHR47053:SF1">
    <property type="entry name" value="MUREIN DD-ENDOPEPTIDASE MEPH-RELATED"/>
    <property type="match status" value="1"/>
</dbReference>
<dbReference type="InterPro" id="IPR051202">
    <property type="entry name" value="Peptidase_C40"/>
</dbReference>
<organism evidence="6 7">
    <name type="scientific">Paenibacillus timonensis</name>
    <dbReference type="NCBI Taxonomy" id="225915"/>
    <lineage>
        <taxon>Bacteria</taxon>
        <taxon>Bacillati</taxon>
        <taxon>Bacillota</taxon>
        <taxon>Bacilli</taxon>
        <taxon>Bacillales</taxon>
        <taxon>Paenibacillaceae</taxon>
        <taxon>Paenibacillus</taxon>
    </lineage>
</organism>
<gene>
    <name evidence="6" type="ORF">ACFQ2Z_19850</name>
</gene>
<reference evidence="7" key="1">
    <citation type="journal article" date="2019" name="Int. J. Syst. Evol. Microbiol.">
        <title>The Global Catalogue of Microorganisms (GCM) 10K type strain sequencing project: providing services to taxonomists for standard genome sequencing and annotation.</title>
        <authorList>
            <consortium name="The Broad Institute Genomics Platform"/>
            <consortium name="The Broad Institute Genome Sequencing Center for Infectious Disease"/>
            <person name="Wu L."/>
            <person name="Ma J."/>
        </authorList>
    </citation>
    <scope>NUCLEOTIDE SEQUENCE [LARGE SCALE GENOMIC DNA]</scope>
    <source>
        <strain evidence="7">CCUG 48216</strain>
    </source>
</reference>
<feature type="domain" description="NlpC/P60" evidence="5">
    <location>
        <begin position="24"/>
        <end position="145"/>
    </location>
</feature>
<evidence type="ECO:0000313" key="7">
    <source>
        <dbReference type="Proteomes" id="UP001597211"/>
    </source>
</evidence>
<evidence type="ECO:0000313" key="6">
    <source>
        <dbReference type="EMBL" id="MFD1183602.1"/>
    </source>
</evidence>
<name>A0ABW3SGJ5_9BACL</name>
<protein>
    <submittedName>
        <fullName evidence="6">C40 family peptidase</fullName>
    </submittedName>
</protein>
<comment type="similarity">
    <text evidence="1">Belongs to the peptidase C40 family.</text>
</comment>
<dbReference type="RefSeq" id="WP_240270673.1">
    <property type="nucleotide sequence ID" value="NZ_JAKSXN010000053.1"/>
</dbReference>
<evidence type="ECO:0000256" key="2">
    <source>
        <dbReference type="ARBA" id="ARBA00022670"/>
    </source>
</evidence>
<dbReference type="InterPro" id="IPR038765">
    <property type="entry name" value="Papain-like_cys_pep_sf"/>
</dbReference>